<gene>
    <name evidence="1" type="ORF">BpHYR1_019338</name>
</gene>
<dbReference type="EMBL" id="REGN01006146">
    <property type="protein sequence ID" value="RNA10638.1"/>
    <property type="molecule type" value="Genomic_DNA"/>
</dbReference>
<dbReference type="Gene3D" id="1.10.10.60">
    <property type="entry name" value="Homeodomain-like"/>
    <property type="match status" value="1"/>
</dbReference>
<organism evidence="1 2">
    <name type="scientific">Brachionus plicatilis</name>
    <name type="common">Marine rotifer</name>
    <name type="synonym">Brachionus muelleri</name>
    <dbReference type="NCBI Taxonomy" id="10195"/>
    <lineage>
        <taxon>Eukaryota</taxon>
        <taxon>Metazoa</taxon>
        <taxon>Spiralia</taxon>
        <taxon>Gnathifera</taxon>
        <taxon>Rotifera</taxon>
        <taxon>Eurotatoria</taxon>
        <taxon>Monogononta</taxon>
        <taxon>Pseudotrocha</taxon>
        <taxon>Ploima</taxon>
        <taxon>Brachionidae</taxon>
        <taxon>Brachionus</taxon>
    </lineage>
</organism>
<dbReference type="Proteomes" id="UP000276133">
    <property type="component" value="Unassembled WGS sequence"/>
</dbReference>
<evidence type="ECO:0000313" key="1">
    <source>
        <dbReference type="EMBL" id="RNA10638.1"/>
    </source>
</evidence>
<dbReference type="AlphaFoldDB" id="A0A3M7QI62"/>
<dbReference type="OrthoDB" id="9909311at2759"/>
<protein>
    <submittedName>
        <fullName evidence="1">Tigger transposable element-derived 4</fullName>
    </submittedName>
</protein>
<sequence length="84" mass="9934">METTPTELSRKYGLAASTISTIVKNQEATKKASESMRDIKKAKRLREPEYKELEKYLDMWFRDTKKLKKSINRPIIHFFLTPIN</sequence>
<evidence type="ECO:0000313" key="2">
    <source>
        <dbReference type="Proteomes" id="UP000276133"/>
    </source>
</evidence>
<name>A0A3M7QI62_BRAPC</name>
<proteinExistence type="predicted"/>
<keyword evidence="2" id="KW-1185">Reference proteome</keyword>
<accession>A0A3M7QI62</accession>
<comment type="caution">
    <text evidence="1">The sequence shown here is derived from an EMBL/GenBank/DDBJ whole genome shotgun (WGS) entry which is preliminary data.</text>
</comment>
<reference evidence="1 2" key="1">
    <citation type="journal article" date="2018" name="Sci. Rep.">
        <title>Genomic signatures of local adaptation to the degree of environmental predictability in rotifers.</title>
        <authorList>
            <person name="Franch-Gras L."/>
            <person name="Hahn C."/>
            <person name="Garcia-Roger E.M."/>
            <person name="Carmona M.J."/>
            <person name="Serra M."/>
            <person name="Gomez A."/>
        </authorList>
    </citation>
    <scope>NUCLEOTIDE SEQUENCE [LARGE SCALE GENOMIC DNA]</scope>
    <source>
        <strain evidence="1">HYR1</strain>
    </source>
</reference>